<gene>
    <name evidence="2" type="ORF">H0264_35375</name>
</gene>
<sequence>MNDSPRLPDPRMITPHRTESWGTAPQPTERPRPYIAPLRSAAEPQSASTHFDEQVVRPFMVTAGRTTPLIDGLRIETLVRTTPAALSAPLRFESERVVRLCQQPHSIAEVGAALRIPVGVARVLVSDLVSAGHASVSRSDELSTAALERIRDLVRAL</sequence>
<name>A0A7D6VAF0_9NOCA</name>
<dbReference type="InterPro" id="IPR007995">
    <property type="entry name" value="DUF742"/>
</dbReference>
<dbReference type="AlphaFoldDB" id="A0A7D6VAF0"/>
<feature type="region of interest" description="Disordered" evidence="1">
    <location>
        <begin position="1"/>
        <end position="33"/>
    </location>
</feature>
<dbReference type="EMBL" id="CP059399">
    <property type="protein sequence ID" value="QLY30353.1"/>
    <property type="molecule type" value="Genomic_DNA"/>
</dbReference>
<organism evidence="2 3">
    <name type="scientific">Nocardia huaxiensis</name>
    <dbReference type="NCBI Taxonomy" id="2755382"/>
    <lineage>
        <taxon>Bacteria</taxon>
        <taxon>Bacillati</taxon>
        <taxon>Actinomycetota</taxon>
        <taxon>Actinomycetes</taxon>
        <taxon>Mycobacteriales</taxon>
        <taxon>Nocardiaceae</taxon>
        <taxon>Nocardia</taxon>
    </lineage>
</organism>
<accession>A0A7D6VAF0</accession>
<dbReference type="Pfam" id="PF05331">
    <property type="entry name" value="DUF742"/>
    <property type="match status" value="1"/>
</dbReference>
<evidence type="ECO:0000313" key="2">
    <source>
        <dbReference type="EMBL" id="QLY30353.1"/>
    </source>
</evidence>
<evidence type="ECO:0000256" key="1">
    <source>
        <dbReference type="SAM" id="MobiDB-lite"/>
    </source>
</evidence>
<dbReference type="Proteomes" id="UP000515512">
    <property type="component" value="Chromosome"/>
</dbReference>
<dbReference type="PANTHER" id="PTHR36221">
    <property type="entry name" value="DUF742 DOMAIN-CONTAINING PROTEIN"/>
    <property type="match status" value="1"/>
</dbReference>
<dbReference type="KEGG" id="nhu:H0264_35375"/>
<dbReference type="PANTHER" id="PTHR36221:SF1">
    <property type="entry name" value="DUF742 DOMAIN-CONTAINING PROTEIN"/>
    <property type="match status" value="1"/>
</dbReference>
<reference evidence="2 3" key="1">
    <citation type="submission" date="2020-07" db="EMBL/GenBank/DDBJ databases">
        <authorList>
            <person name="Zhuang K."/>
            <person name="Ran Y."/>
        </authorList>
    </citation>
    <scope>NUCLEOTIDE SEQUENCE [LARGE SCALE GENOMIC DNA]</scope>
    <source>
        <strain evidence="2 3">WCH-YHL-001</strain>
    </source>
</reference>
<keyword evidence="3" id="KW-1185">Reference proteome</keyword>
<dbReference type="RefSeq" id="WP_181581551.1">
    <property type="nucleotide sequence ID" value="NZ_CP059399.1"/>
</dbReference>
<evidence type="ECO:0000313" key="3">
    <source>
        <dbReference type="Proteomes" id="UP000515512"/>
    </source>
</evidence>
<proteinExistence type="predicted"/>
<protein>
    <submittedName>
        <fullName evidence="2">DUF742 domain-containing protein</fullName>
    </submittedName>
</protein>